<dbReference type="EMBL" id="CAICTM010000822">
    <property type="protein sequence ID" value="CAB9517020.1"/>
    <property type="molecule type" value="Genomic_DNA"/>
</dbReference>
<dbReference type="AlphaFoldDB" id="A0A9N8EAY0"/>
<feature type="region of interest" description="Disordered" evidence="1">
    <location>
        <begin position="100"/>
        <end position="162"/>
    </location>
</feature>
<feature type="compositionally biased region" description="Polar residues" evidence="1">
    <location>
        <begin position="104"/>
        <end position="119"/>
    </location>
</feature>
<feature type="region of interest" description="Disordered" evidence="1">
    <location>
        <begin position="319"/>
        <end position="339"/>
    </location>
</feature>
<feature type="region of interest" description="Disordered" evidence="1">
    <location>
        <begin position="272"/>
        <end position="298"/>
    </location>
</feature>
<feature type="region of interest" description="Disordered" evidence="1">
    <location>
        <begin position="1"/>
        <end position="71"/>
    </location>
</feature>
<name>A0A9N8EAY0_9STRA</name>
<organism evidence="2 3">
    <name type="scientific">Seminavis robusta</name>
    <dbReference type="NCBI Taxonomy" id="568900"/>
    <lineage>
        <taxon>Eukaryota</taxon>
        <taxon>Sar</taxon>
        <taxon>Stramenopiles</taxon>
        <taxon>Ochrophyta</taxon>
        <taxon>Bacillariophyta</taxon>
        <taxon>Bacillariophyceae</taxon>
        <taxon>Bacillariophycidae</taxon>
        <taxon>Naviculales</taxon>
        <taxon>Naviculaceae</taxon>
        <taxon>Seminavis</taxon>
    </lineage>
</organism>
<evidence type="ECO:0000313" key="3">
    <source>
        <dbReference type="Proteomes" id="UP001153069"/>
    </source>
</evidence>
<comment type="caution">
    <text evidence="2">The sequence shown here is derived from an EMBL/GenBank/DDBJ whole genome shotgun (WGS) entry which is preliminary data.</text>
</comment>
<sequence>MSNKPLNEASQMNHETESPPVKLFDDAPSGDSGTGSGSESPPPPETLDSGQQPLAPDSARTNTTTCTRAGGRVITTVLTSSKSPHVATLDSGQQQVIEKKVLSTELSSGTPKHSGGTTKIDSRDVDDRKPAAKESHQVQTDDKNKHDNSKSNDTINMDSASTALENLAARLNNPQQTGQLKFLPKEKQSHIKGDLGEKIAADSKIPATPSFKGTSHDSSTFAALSSVEDRLNNPGLSFFPSKSSGQHSSGIIPPTAEQGQMPITIPAIEANAGTTGTTSGRPSLTQQHVQPPGAYINVPGESMRRTLTLDYGLFRVAIDDTSTDDPRPKSHNRPSTMVL</sequence>
<feature type="compositionally biased region" description="Polar residues" evidence="1">
    <location>
        <begin position="1"/>
        <end position="13"/>
    </location>
</feature>
<reference evidence="2" key="1">
    <citation type="submission" date="2020-06" db="EMBL/GenBank/DDBJ databases">
        <authorList>
            <consortium name="Plant Systems Biology data submission"/>
        </authorList>
    </citation>
    <scope>NUCLEOTIDE SEQUENCE</scope>
    <source>
        <strain evidence="2">D6</strain>
    </source>
</reference>
<protein>
    <submittedName>
        <fullName evidence="2">Uncharacterized protein</fullName>
    </submittedName>
</protein>
<dbReference type="Proteomes" id="UP001153069">
    <property type="component" value="Unassembled WGS sequence"/>
</dbReference>
<proteinExistence type="predicted"/>
<evidence type="ECO:0000313" key="2">
    <source>
        <dbReference type="EMBL" id="CAB9517020.1"/>
    </source>
</evidence>
<feature type="compositionally biased region" description="Basic and acidic residues" evidence="1">
    <location>
        <begin position="120"/>
        <end position="150"/>
    </location>
</feature>
<gene>
    <name evidence="2" type="ORF">SEMRO_823_G207530.1</name>
</gene>
<evidence type="ECO:0000256" key="1">
    <source>
        <dbReference type="SAM" id="MobiDB-lite"/>
    </source>
</evidence>
<feature type="compositionally biased region" description="Polar residues" evidence="1">
    <location>
        <begin position="151"/>
        <end position="162"/>
    </location>
</feature>
<accession>A0A9N8EAY0</accession>
<feature type="compositionally biased region" description="Polar residues" evidence="1">
    <location>
        <begin position="272"/>
        <end position="289"/>
    </location>
</feature>
<keyword evidence="3" id="KW-1185">Reference proteome</keyword>